<dbReference type="Pfam" id="PF00672">
    <property type="entry name" value="HAMP"/>
    <property type="match status" value="1"/>
</dbReference>
<comment type="catalytic activity">
    <reaction evidence="1">
        <text>ATP + protein L-histidine = ADP + protein N-phospho-L-histidine.</text>
        <dbReference type="EC" id="2.7.13.3"/>
    </reaction>
</comment>
<evidence type="ECO:0000259" key="12">
    <source>
        <dbReference type="PROSITE" id="PS50109"/>
    </source>
</evidence>
<dbReference type="GO" id="GO:0005886">
    <property type="term" value="C:plasma membrane"/>
    <property type="evidence" value="ECO:0007669"/>
    <property type="project" value="UniProtKB-SubCell"/>
</dbReference>
<dbReference type="PRINTS" id="PR00344">
    <property type="entry name" value="BCTRLSENSOR"/>
</dbReference>
<dbReference type="EMBL" id="JAFCNB010000019">
    <property type="protein sequence ID" value="MBP2707432.1"/>
    <property type="molecule type" value="Genomic_DNA"/>
</dbReference>
<keyword evidence="7" id="KW-0418">Kinase</keyword>
<dbReference type="InterPro" id="IPR004358">
    <property type="entry name" value="Sig_transdc_His_kin-like_C"/>
</dbReference>
<evidence type="ECO:0000259" key="13">
    <source>
        <dbReference type="PROSITE" id="PS50885"/>
    </source>
</evidence>
<evidence type="ECO:0000256" key="3">
    <source>
        <dbReference type="ARBA" id="ARBA00012438"/>
    </source>
</evidence>
<feature type="transmembrane region" description="Helical" evidence="11">
    <location>
        <begin position="73"/>
        <end position="95"/>
    </location>
</feature>
<dbReference type="InterPro" id="IPR036890">
    <property type="entry name" value="HATPase_C_sf"/>
</dbReference>
<evidence type="ECO:0000256" key="5">
    <source>
        <dbReference type="ARBA" id="ARBA00022679"/>
    </source>
</evidence>
<keyword evidence="5" id="KW-0808">Transferase</keyword>
<dbReference type="SMART" id="SM00387">
    <property type="entry name" value="HATPase_c"/>
    <property type="match status" value="1"/>
</dbReference>
<name>A0A940WP57_9ACTN</name>
<dbReference type="Pfam" id="PF02518">
    <property type="entry name" value="HATPase_c"/>
    <property type="match status" value="1"/>
</dbReference>
<evidence type="ECO:0000256" key="4">
    <source>
        <dbReference type="ARBA" id="ARBA00022553"/>
    </source>
</evidence>
<keyword evidence="6 11" id="KW-0812">Transmembrane</keyword>
<dbReference type="Gene3D" id="3.30.565.10">
    <property type="entry name" value="Histidine kinase-like ATPase, C-terminal domain"/>
    <property type="match status" value="1"/>
</dbReference>
<keyword evidence="9" id="KW-0902">Two-component regulatory system</keyword>
<proteinExistence type="predicted"/>
<dbReference type="Gene3D" id="6.10.340.10">
    <property type="match status" value="1"/>
</dbReference>
<dbReference type="SUPFAM" id="SSF55874">
    <property type="entry name" value="ATPase domain of HSP90 chaperone/DNA topoisomerase II/histidine kinase"/>
    <property type="match status" value="1"/>
</dbReference>
<dbReference type="SMART" id="SM00304">
    <property type="entry name" value="HAMP"/>
    <property type="match status" value="1"/>
</dbReference>
<sequence length="364" mass="39426">MYGSLCFLAAGLLLVVNFFVVSGIVNQSFTESLAEQGRFDVGGMSAEAVRRVLSHQFAAQVDAYRQSVITSTLSWSILAAVIVGLAGLAVGWVVARRALAPLQRVTETARRLSDSTLHRRIWMEGPQDEIKELADTFDSMLERLDRAFDGQRRFVANASHELKTPLAINRALLQVAFADDALPAPLRPVRDELLAGNVRQERLIEGLLTLARTERELTERDRADLAALVRATLARYPATEADLRPAFAVGDAVLMEHVITNLVDNAFKYNDERATVSVRTGTDPGGSFITVENTGLEIAPALVEGLFEPFRRLDADRTGSMAGAGLGLSIVRAVARAHGGSAEAAPRNGGGLTVTVRFPRYSAD</sequence>
<dbReference type="PANTHER" id="PTHR45436">
    <property type="entry name" value="SENSOR HISTIDINE KINASE YKOH"/>
    <property type="match status" value="1"/>
</dbReference>
<feature type="domain" description="Histidine kinase" evidence="12">
    <location>
        <begin position="157"/>
        <end position="362"/>
    </location>
</feature>
<dbReference type="SUPFAM" id="SSF47384">
    <property type="entry name" value="Homodimeric domain of signal transducing histidine kinase"/>
    <property type="match status" value="1"/>
</dbReference>
<evidence type="ECO:0000313" key="15">
    <source>
        <dbReference type="Proteomes" id="UP000674234"/>
    </source>
</evidence>
<dbReference type="CDD" id="cd00075">
    <property type="entry name" value="HATPase"/>
    <property type="match status" value="1"/>
</dbReference>
<keyword evidence="4" id="KW-0597">Phosphoprotein</keyword>
<evidence type="ECO:0000256" key="11">
    <source>
        <dbReference type="SAM" id="Phobius"/>
    </source>
</evidence>
<dbReference type="InterPro" id="IPR050428">
    <property type="entry name" value="TCS_sensor_his_kinase"/>
</dbReference>
<dbReference type="PANTHER" id="PTHR45436:SF5">
    <property type="entry name" value="SENSOR HISTIDINE KINASE TRCS"/>
    <property type="match status" value="1"/>
</dbReference>
<dbReference type="RefSeq" id="WP_210158693.1">
    <property type="nucleotide sequence ID" value="NZ_JAFCNB010000019.1"/>
</dbReference>
<evidence type="ECO:0000313" key="14">
    <source>
        <dbReference type="EMBL" id="MBP2707432.1"/>
    </source>
</evidence>
<dbReference type="EC" id="2.7.13.3" evidence="3"/>
<comment type="caution">
    <text evidence="14">The sequence shown here is derived from an EMBL/GenBank/DDBJ whole genome shotgun (WGS) entry which is preliminary data.</text>
</comment>
<evidence type="ECO:0000256" key="6">
    <source>
        <dbReference type="ARBA" id="ARBA00022692"/>
    </source>
</evidence>
<evidence type="ECO:0000256" key="1">
    <source>
        <dbReference type="ARBA" id="ARBA00000085"/>
    </source>
</evidence>
<accession>A0A940WP57</accession>
<dbReference type="CDD" id="cd00082">
    <property type="entry name" value="HisKA"/>
    <property type="match status" value="1"/>
</dbReference>
<dbReference type="GO" id="GO:0000155">
    <property type="term" value="F:phosphorelay sensor kinase activity"/>
    <property type="evidence" value="ECO:0007669"/>
    <property type="project" value="InterPro"/>
</dbReference>
<dbReference type="InterPro" id="IPR005467">
    <property type="entry name" value="His_kinase_dom"/>
</dbReference>
<dbReference type="InterPro" id="IPR003661">
    <property type="entry name" value="HisK_dim/P_dom"/>
</dbReference>
<dbReference type="Pfam" id="PF00512">
    <property type="entry name" value="HisKA"/>
    <property type="match status" value="1"/>
</dbReference>
<dbReference type="SMART" id="SM00388">
    <property type="entry name" value="HisKA"/>
    <property type="match status" value="1"/>
</dbReference>
<evidence type="ECO:0000256" key="7">
    <source>
        <dbReference type="ARBA" id="ARBA00022777"/>
    </source>
</evidence>
<gene>
    <name evidence="14" type="ORF">JOL79_26970</name>
</gene>
<dbReference type="InterPro" id="IPR003594">
    <property type="entry name" value="HATPase_dom"/>
</dbReference>
<comment type="subcellular location">
    <subcellularLocation>
        <location evidence="2">Cell membrane</location>
    </subcellularLocation>
</comment>
<dbReference type="AlphaFoldDB" id="A0A940WP57"/>
<protein>
    <recommendedName>
        <fullName evidence="3">histidine kinase</fullName>
        <ecNumber evidence="3">2.7.13.3</ecNumber>
    </recommendedName>
</protein>
<dbReference type="CDD" id="cd06225">
    <property type="entry name" value="HAMP"/>
    <property type="match status" value="1"/>
</dbReference>
<evidence type="ECO:0000256" key="9">
    <source>
        <dbReference type="ARBA" id="ARBA00023012"/>
    </source>
</evidence>
<evidence type="ECO:0000256" key="10">
    <source>
        <dbReference type="ARBA" id="ARBA00023136"/>
    </source>
</evidence>
<dbReference type="PROSITE" id="PS50885">
    <property type="entry name" value="HAMP"/>
    <property type="match status" value="1"/>
</dbReference>
<reference evidence="14" key="1">
    <citation type="submission" date="2021-02" db="EMBL/GenBank/DDBJ databases">
        <title>Draft genome sequence of Microbispora sp. RL4-1S isolated from rice leaves in Thailand.</title>
        <authorList>
            <person name="Muangham S."/>
            <person name="Duangmal K."/>
        </authorList>
    </citation>
    <scope>NUCLEOTIDE SEQUENCE</scope>
    <source>
        <strain evidence="14">RL4-1S</strain>
    </source>
</reference>
<feature type="domain" description="HAMP" evidence="13">
    <location>
        <begin position="96"/>
        <end position="149"/>
    </location>
</feature>
<evidence type="ECO:0000256" key="8">
    <source>
        <dbReference type="ARBA" id="ARBA00022989"/>
    </source>
</evidence>
<dbReference type="PROSITE" id="PS50109">
    <property type="entry name" value="HIS_KIN"/>
    <property type="match status" value="1"/>
</dbReference>
<dbReference type="Proteomes" id="UP000674234">
    <property type="component" value="Unassembled WGS sequence"/>
</dbReference>
<evidence type="ECO:0000256" key="2">
    <source>
        <dbReference type="ARBA" id="ARBA00004236"/>
    </source>
</evidence>
<keyword evidence="15" id="KW-1185">Reference proteome</keyword>
<organism evidence="14 15">
    <name type="scientific">Microbispora oryzae</name>
    <dbReference type="NCBI Taxonomy" id="2806554"/>
    <lineage>
        <taxon>Bacteria</taxon>
        <taxon>Bacillati</taxon>
        <taxon>Actinomycetota</taxon>
        <taxon>Actinomycetes</taxon>
        <taxon>Streptosporangiales</taxon>
        <taxon>Streptosporangiaceae</taxon>
        <taxon>Microbispora</taxon>
    </lineage>
</organism>
<dbReference type="Gene3D" id="1.10.287.130">
    <property type="match status" value="1"/>
</dbReference>
<dbReference type="SUPFAM" id="SSF158472">
    <property type="entry name" value="HAMP domain-like"/>
    <property type="match status" value="1"/>
</dbReference>
<keyword evidence="10 11" id="KW-0472">Membrane</keyword>
<dbReference type="InterPro" id="IPR003660">
    <property type="entry name" value="HAMP_dom"/>
</dbReference>
<keyword evidence="8 11" id="KW-1133">Transmembrane helix</keyword>
<dbReference type="InterPro" id="IPR036097">
    <property type="entry name" value="HisK_dim/P_sf"/>
</dbReference>